<dbReference type="Pfam" id="PF00940">
    <property type="entry name" value="RNA_pol"/>
    <property type="match status" value="1"/>
</dbReference>
<evidence type="ECO:0000256" key="3">
    <source>
        <dbReference type="ARBA" id="ARBA00022478"/>
    </source>
</evidence>
<accession>A0A382Y7M6</accession>
<feature type="domain" description="DNA-directed RNA polymerase C-terminal" evidence="8">
    <location>
        <begin position="48"/>
        <end position="137"/>
    </location>
</feature>
<dbReference type="GO" id="GO:0006390">
    <property type="term" value="P:mitochondrial transcription"/>
    <property type="evidence" value="ECO:0007669"/>
    <property type="project" value="TreeGrafter"/>
</dbReference>
<evidence type="ECO:0000256" key="2">
    <source>
        <dbReference type="ARBA" id="ARBA00012418"/>
    </source>
</evidence>
<proteinExistence type="inferred from homology"/>
<keyword evidence="3" id="KW-0240">DNA-directed RNA polymerase</keyword>
<evidence type="ECO:0000256" key="7">
    <source>
        <dbReference type="ARBA" id="ARBA00048552"/>
    </source>
</evidence>
<keyword evidence="6" id="KW-0804">Transcription</keyword>
<dbReference type="InterPro" id="IPR002092">
    <property type="entry name" value="DNA-dir_Rpol_phage-type"/>
</dbReference>
<dbReference type="GO" id="GO:0034245">
    <property type="term" value="C:mitochondrial DNA-directed RNA polymerase complex"/>
    <property type="evidence" value="ECO:0007669"/>
    <property type="project" value="TreeGrafter"/>
</dbReference>
<dbReference type="InterPro" id="IPR043502">
    <property type="entry name" value="DNA/RNA_pol_sf"/>
</dbReference>
<dbReference type="GO" id="GO:0003677">
    <property type="term" value="F:DNA binding"/>
    <property type="evidence" value="ECO:0007669"/>
    <property type="project" value="InterPro"/>
</dbReference>
<dbReference type="InterPro" id="IPR046950">
    <property type="entry name" value="DNA-dir_Rpol_C_phage-type"/>
</dbReference>
<comment type="similarity">
    <text evidence="1">Belongs to the phage and mitochondrial RNA polymerase family.</text>
</comment>
<evidence type="ECO:0000259" key="8">
    <source>
        <dbReference type="Pfam" id="PF00940"/>
    </source>
</evidence>
<dbReference type="SUPFAM" id="SSF56672">
    <property type="entry name" value="DNA/RNA polymerases"/>
    <property type="match status" value="1"/>
</dbReference>
<dbReference type="GO" id="GO:0003899">
    <property type="term" value="F:DNA-directed RNA polymerase activity"/>
    <property type="evidence" value="ECO:0007669"/>
    <property type="project" value="UniProtKB-EC"/>
</dbReference>
<evidence type="ECO:0000256" key="6">
    <source>
        <dbReference type="ARBA" id="ARBA00023163"/>
    </source>
</evidence>
<comment type="catalytic activity">
    <reaction evidence="7">
        <text>RNA(n) + a ribonucleoside 5'-triphosphate = RNA(n+1) + diphosphate</text>
        <dbReference type="Rhea" id="RHEA:21248"/>
        <dbReference type="Rhea" id="RHEA-COMP:14527"/>
        <dbReference type="Rhea" id="RHEA-COMP:17342"/>
        <dbReference type="ChEBI" id="CHEBI:33019"/>
        <dbReference type="ChEBI" id="CHEBI:61557"/>
        <dbReference type="ChEBI" id="CHEBI:140395"/>
        <dbReference type="EC" id="2.7.7.6"/>
    </reaction>
</comment>
<protein>
    <recommendedName>
        <fullName evidence="2">DNA-directed RNA polymerase</fullName>
        <ecNumber evidence="2">2.7.7.6</ecNumber>
    </recommendedName>
</protein>
<dbReference type="Gene3D" id="3.30.70.370">
    <property type="match status" value="1"/>
</dbReference>
<reference evidence="9" key="1">
    <citation type="submission" date="2018-05" db="EMBL/GenBank/DDBJ databases">
        <authorList>
            <person name="Lanie J.A."/>
            <person name="Ng W.-L."/>
            <person name="Kazmierczak K.M."/>
            <person name="Andrzejewski T.M."/>
            <person name="Davidsen T.M."/>
            <person name="Wayne K.J."/>
            <person name="Tettelin H."/>
            <person name="Glass J.I."/>
            <person name="Rusch D."/>
            <person name="Podicherti R."/>
            <person name="Tsui H.-C.T."/>
            <person name="Winkler M.E."/>
        </authorList>
    </citation>
    <scope>NUCLEOTIDE SEQUENCE</scope>
</reference>
<evidence type="ECO:0000256" key="4">
    <source>
        <dbReference type="ARBA" id="ARBA00022679"/>
    </source>
</evidence>
<dbReference type="EMBL" id="UINC01173616">
    <property type="protein sequence ID" value="SVD79306.1"/>
    <property type="molecule type" value="Genomic_DNA"/>
</dbReference>
<dbReference type="PANTHER" id="PTHR10102">
    <property type="entry name" value="DNA-DIRECTED RNA POLYMERASE, MITOCHONDRIAL"/>
    <property type="match status" value="1"/>
</dbReference>
<dbReference type="EC" id="2.7.7.6" evidence="2"/>
<evidence type="ECO:0000313" key="9">
    <source>
        <dbReference type="EMBL" id="SVD79306.1"/>
    </source>
</evidence>
<organism evidence="9">
    <name type="scientific">marine metagenome</name>
    <dbReference type="NCBI Taxonomy" id="408172"/>
    <lineage>
        <taxon>unclassified sequences</taxon>
        <taxon>metagenomes</taxon>
        <taxon>ecological metagenomes</taxon>
    </lineage>
</organism>
<name>A0A382Y7M6_9ZZZZ</name>
<dbReference type="AlphaFoldDB" id="A0A382Y7M6"/>
<feature type="non-terminal residue" evidence="9">
    <location>
        <position position="1"/>
    </location>
</feature>
<dbReference type="PANTHER" id="PTHR10102:SF8">
    <property type="entry name" value="DNA-DIRECTED RNA POLYMERASE-RELATED"/>
    <property type="match status" value="1"/>
</dbReference>
<sequence length="164" mass="19307">ILNNKTGVKMPRWDSTRVERELAEIDPKHENPELDEVRRVLALRDYSVTRYSDDESERIDPPKVKSSISPNFVHSLDAYHIRSVIRRMFEPDGRLDFWAVHDAFGTHPSRVDEMVRVVRETFHEMYLQRDFNTWLEEMAPGQSTPVDTGDLDPDELMKSEYMIN</sequence>
<keyword evidence="4" id="KW-0808">Transferase</keyword>
<gene>
    <name evidence="9" type="ORF">METZ01_LOCUS432160</name>
</gene>
<evidence type="ECO:0000256" key="5">
    <source>
        <dbReference type="ARBA" id="ARBA00022695"/>
    </source>
</evidence>
<evidence type="ECO:0000256" key="1">
    <source>
        <dbReference type="ARBA" id="ARBA00009493"/>
    </source>
</evidence>
<keyword evidence="5" id="KW-0548">Nucleotidyltransferase</keyword>